<dbReference type="RefSeq" id="WP_141226155.1">
    <property type="nucleotide sequence ID" value="NZ_FQWB01000005.1"/>
</dbReference>
<proteinExistence type="predicted"/>
<name>A0A1M5LMP3_9FLAO</name>
<reference evidence="2" key="1">
    <citation type="submission" date="2016-11" db="EMBL/GenBank/DDBJ databases">
        <authorList>
            <person name="Varghese N."/>
            <person name="Submissions S."/>
        </authorList>
    </citation>
    <scope>NUCLEOTIDE SEQUENCE [LARGE SCALE GENOMIC DNA]</scope>
    <source>
        <strain evidence="2">DSM 19978</strain>
    </source>
</reference>
<gene>
    <name evidence="1" type="ORF">SAMN05443549_105273</name>
</gene>
<dbReference type="OrthoDB" id="9845090at2"/>
<evidence type="ECO:0000313" key="1">
    <source>
        <dbReference type="EMBL" id="SHG66412.1"/>
    </source>
</evidence>
<dbReference type="AlphaFoldDB" id="A0A1M5LMP3"/>
<keyword evidence="2" id="KW-1185">Reference proteome</keyword>
<dbReference type="STRING" id="468056.SAMN05443549_105273"/>
<evidence type="ECO:0000313" key="2">
    <source>
        <dbReference type="Proteomes" id="UP000184516"/>
    </source>
</evidence>
<dbReference type="EMBL" id="FQWB01000005">
    <property type="protein sequence ID" value="SHG66412.1"/>
    <property type="molecule type" value="Genomic_DNA"/>
</dbReference>
<accession>A0A1M5LMP3</accession>
<organism evidence="1 2">
    <name type="scientific">Flavobacterium fluvii</name>
    <dbReference type="NCBI Taxonomy" id="468056"/>
    <lineage>
        <taxon>Bacteria</taxon>
        <taxon>Pseudomonadati</taxon>
        <taxon>Bacteroidota</taxon>
        <taxon>Flavobacteriia</taxon>
        <taxon>Flavobacteriales</taxon>
        <taxon>Flavobacteriaceae</taxon>
        <taxon>Flavobacterium</taxon>
    </lineage>
</organism>
<protein>
    <submittedName>
        <fullName evidence="1">Uncharacterized protein</fullName>
    </submittedName>
</protein>
<sequence>MMMNTQYPYKDKLTKWFLAVTLLLGIFAFSGYANNLQSRQLQTTQTELVVSNNHKICKRAISYKKGIELSLFISPQNSFDKNWANALITHNLLTKVKLDTISRQFYSHKPANLFLQVKTIPQSSDEDIFATYIG</sequence>
<dbReference type="Proteomes" id="UP000184516">
    <property type="component" value="Unassembled WGS sequence"/>
</dbReference>